<protein>
    <submittedName>
        <fullName evidence="2">Uncharacterized protein</fullName>
    </submittedName>
</protein>
<dbReference type="Proteomes" id="UP000036681">
    <property type="component" value="Unplaced"/>
</dbReference>
<evidence type="ECO:0000313" key="2">
    <source>
        <dbReference type="WBParaSite" id="ALUE_0001360001-mRNA-1"/>
    </source>
</evidence>
<name>A0A0M3I8E1_ASCLU</name>
<proteinExistence type="predicted"/>
<dbReference type="AlphaFoldDB" id="A0A0M3I8E1"/>
<evidence type="ECO:0000313" key="1">
    <source>
        <dbReference type="Proteomes" id="UP000036681"/>
    </source>
</evidence>
<keyword evidence="1" id="KW-1185">Reference proteome</keyword>
<accession>A0A0M3I8E1</accession>
<dbReference type="WBParaSite" id="ALUE_0001360001-mRNA-1">
    <property type="protein sequence ID" value="ALUE_0001360001-mRNA-1"/>
    <property type="gene ID" value="ALUE_0001360001"/>
</dbReference>
<reference evidence="2" key="1">
    <citation type="submission" date="2017-02" db="UniProtKB">
        <authorList>
            <consortium name="WormBaseParasite"/>
        </authorList>
    </citation>
    <scope>IDENTIFICATION</scope>
</reference>
<sequence>MSMFEIRVRCSLCAAVMMYCTHLCDVIDKSQLQLINEISI</sequence>
<organism evidence="1 2">
    <name type="scientific">Ascaris lumbricoides</name>
    <name type="common">Giant roundworm</name>
    <dbReference type="NCBI Taxonomy" id="6252"/>
    <lineage>
        <taxon>Eukaryota</taxon>
        <taxon>Metazoa</taxon>
        <taxon>Ecdysozoa</taxon>
        <taxon>Nematoda</taxon>
        <taxon>Chromadorea</taxon>
        <taxon>Rhabditida</taxon>
        <taxon>Spirurina</taxon>
        <taxon>Ascaridomorpha</taxon>
        <taxon>Ascaridoidea</taxon>
        <taxon>Ascarididae</taxon>
        <taxon>Ascaris</taxon>
    </lineage>
</organism>